<dbReference type="Proteomes" id="UP000653411">
    <property type="component" value="Unassembled WGS sequence"/>
</dbReference>
<feature type="domain" description="DUF397" evidence="1">
    <location>
        <begin position="36"/>
        <end position="53"/>
    </location>
</feature>
<name>A0A918CU36_9ACTN</name>
<dbReference type="AlphaFoldDB" id="A0A918CU36"/>
<proteinExistence type="predicted"/>
<reference evidence="2" key="2">
    <citation type="submission" date="2020-09" db="EMBL/GenBank/DDBJ databases">
        <authorList>
            <person name="Sun Q."/>
            <person name="Zhou Y."/>
        </authorList>
    </citation>
    <scope>NUCLEOTIDE SEQUENCE</scope>
    <source>
        <strain evidence="2">CGMCC 4.7110</strain>
    </source>
</reference>
<dbReference type="EMBL" id="BMML01000015">
    <property type="protein sequence ID" value="GGN25619.1"/>
    <property type="molecule type" value="Genomic_DNA"/>
</dbReference>
<comment type="caution">
    <text evidence="2">The sequence shown here is derived from an EMBL/GenBank/DDBJ whole genome shotgun (WGS) entry which is preliminary data.</text>
</comment>
<reference evidence="2" key="1">
    <citation type="journal article" date="2014" name="Int. J. Syst. Evol. Microbiol.">
        <title>Complete genome sequence of Corynebacterium casei LMG S-19264T (=DSM 44701T), isolated from a smear-ripened cheese.</title>
        <authorList>
            <consortium name="US DOE Joint Genome Institute (JGI-PGF)"/>
            <person name="Walter F."/>
            <person name="Albersmeier A."/>
            <person name="Kalinowski J."/>
            <person name="Ruckert C."/>
        </authorList>
    </citation>
    <scope>NUCLEOTIDE SEQUENCE</scope>
    <source>
        <strain evidence="2">CGMCC 4.7110</strain>
    </source>
</reference>
<sequence>MRAIDLSNLTWRKSSYSNSDGGECVEVSDDLLASVQWCKSSYSNTSGGDCVEVSDDLLAAASWHKSSYSNSDGGNCLEVAAGIPSLVPVRDSKAPAHGTLLFTASSWSVFVAAVKTDGV</sequence>
<dbReference type="InterPro" id="IPR007278">
    <property type="entry name" value="DUF397"/>
</dbReference>
<evidence type="ECO:0000313" key="2">
    <source>
        <dbReference type="EMBL" id="GGN25619.1"/>
    </source>
</evidence>
<evidence type="ECO:0000313" key="3">
    <source>
        <dbReference type="Proteomes" id="UP000653411"/>
    </source>
</evidence>
<protein>
    <recommendedName>
        <fullName evidence="1">DUF397 domain-containing protein</fullName>
    </recommendedName>
</protein>
<dbReference type="RefSeq" id="WP_189265956.1">
    <property type="nucleotide sequence ID" value="NZ_BMML01000015.1"/>
</dbReference>
<keyword evidence="3" id="KW-1185">Reference proteome</keyword>
<organism evidence="2 3">
    <name type="scientific">Streptomyces fuscichromogenes</name>
    <dbReference type="NCBI Taxonomy" id="1324013"/>
    <lineage>
        <taxon>Bacteria</taxon>
        <taxon>Bacillati</taxon>
        <taxon>Actinomycetota</taxon>
        <taxon>Actinomycetes</taxon>
        <taxon>Kitasatosporales</taxon>
        <taxon>Streptomycetaceae</taxon>
        <taxon>Streptomyces</taxon>
    </lineage>
</organism>
<feature type="domain" description="DUF397" evidence="1">
    <location>
        <begin position="61"/>
        <end position="115"/>
    </location>
</feature>
<dbReference type="Pfam" id="PF04149">
    <property type="entry name" value="DUF397"/>
    <property type="match status" value="3"/>
</dbReference>
<gene>
    <name evidence="2" type="ORF">GCM10011578_059690</name>
</gene>
<accession>A0A918CU36</accession>
<evidence type="ECO:0000259" key="1">
    <source>
        <dbReference type="Pfam" id="PF04149"/>
    </source>
</evidence>
<feature type="domain" description="DUF397" evidence="1">
    <location>
        <begin position="9"/>
        <end position="27"/>
    </location>
</feature>